<comment type="caution">
    <text evidence="5">The sequence shown here is derived from an EMBL/GenBank/DDBJ whole genome shotgun (WGS) entry which is preliminary data.</text>
</comment>
<reference evidence="6" key="1">
    <citation type="journal article" date="2019" name="Int. J. Syst. Evol. Microbiol.">
        <title>The Global Catalogue of Microorganisms (GCM) 10K type strain sequencing project: providing services to taxonomists for standard genome sequencing and annotation.</title>
        <authorList>
            <consortium name="The Broad Institute Genomics Platform"/>
            <consortium name="The Broad Institute Genome Sequencing Center for Infectious Disease"/>
            <person name="Wu L."/>
            <person name="Ma J."/>
        </authorList>
    </citation>
    <scope>NUCLEOTIDE SEQUENCE [LARGE SCALE GENOMIC DNA]</scope>
    <source>
        <strain evidence="6">TBRC 4489</strain>
    </source>
</reference>
<evidence type="ECO:0000256" key="1">
    <source>
        <dbReference type="ARBA" id="ARBA00023125"/>
    </source>
</evidence>
<dbReference type="Pfam" id="PF00440">
    <property type="entry name" value="TetR_N"/>
    <property type="match status" value="1"/>
</dbReference>
<dbReference type="RefSeq" id="WP_377291467.1">
    <property type="nucleotide sequence ID" value="NZ_JBHSBM010000027.1"/>
</dbReference>
<keyword evidence="6" id="KW-1185">Reference proteome</keyword>
<feature type="region of interest" description="Disordered" evidence="3">
    <location>
        <begin position="1"/>
        <end position="53"/>
    </location>
</feature>
<proteinExistence type="predicted"/>
<dbReference type="SUPFAM" id="SSF46689">
    <property type="entry name" value="Homeodomain-like"/>
    <property type="match status" value="1"/>
</dbReference>
<sequence length="242" mass="25971">MRTPHATIEAPPAPRLTGASTPGIAGPATTERASGVQSEPSTDVRTRSQHQRRKRIVQAAAALASRGGVEAMQMRTVAERAGVALGTLYRYFPSKMDLVVAVVSEEIELLETSIERRPPSAATPAGRAVDVLMRATRGLMREPELADALIRSLIMTEVETPFGDRMADLLIRVAGGGPGAQGSAAEPTEEQFALAGSLASVWVHELLEMLRGRRTHEQIQRRIEIAADRLFSDFQAAPSAGN</sequence>
<dbReference type="InterPro" id="IPR009057">
    <property type="entry name" value="Homeodomain-like_sf"/>
</dbReference>
<dbReference type="Gene3D" id="1.10.357.10">
    <property type="entry name" value="Tetracycline Repressor, domain 2"/>
    <property type="match status" value="1"/>
</dbReference>
<feature type="compositionally biased region" description="Polar residues" evidence="3">
    <location>
        <begin position="31"/>
        <end position="43"/>
    </location>
</feature>
<dbReference type="InterPro" id="IPR001647">
    <property type="entry name" value="HTH_TetR"/>
</dbReference>
<evidence type="ECO:0000313" key="5">
    <source>
        <dbReference type="EMBL" id="MFC4061359.1"/>
    </source>
</evidence>
<evidence type="ECO:0000259" key="4">
    <source>
        <dbReference type="PROSITE" id="PS50977"/>
    </source>
</evidence>
<dbReference type="PANTHER" id="PTHR30055">
    <property type="entry name" value="HTH-TYPE TRANSCRIPTIONAL REGULATOR RUTR"/>
    <property type="match status" value="1"/>
</dbReference>
<evidence type="ECO:0000313" key="6">
    <source>
        <dbReference type="Proteomes" id="UP001595850"/>
    </source>
</evidence>
<dbReference type="InterPro" id="IPR050109">
    <property type="entry name" value="HTH-type_TetR-like_transc_reg"/>
</dbReference>
<name>A0ABV8IEK1_9ACTN</name>
<evidence type="ECO:0000256" key="2">
    <source>
        <dbReference type="PROSITE-ProRule" id="PRU00335"/>
    </source>
</evidence>
<feature type="domain" description="HTH tetR-type" evidence="4">
    <location>
        <begin position="50"/>
        <end position="110"/>
    </location>
</feature>
<dbReference type="PANTHER" id="PTHR30055:SF242">
    <property type="entry name" value="HTH-TYPE TRANSCRIPTIONAL REPRESSOR KSTR"/>
    <property type="match status" value="1"/>
</dbReference>
<feature type="DNA-binding region" description="H-T-H motif" evidence="2">
    <location>
        <begin position="73"/>
        <end position="92"/>
    </location>
</feature>
<evidence type="ECO:0000256" key="3">
    <source>
        <dbReference type="SAM" id="MobiDB-lite"/>
    </source>
</evidence>
<accession>A0ABV8IEK1</accession>
<organism evidence="5 6">
    <name type="scientific">Planomonospora corallina</name>
    <dbReference type="NCBI Taxonomy" id="1806052"/>
    <lineage>
        <taxon>Bacteria</taxon>
        <taxon>Bacillati</taxon>
        <taxon>Actinomycetota</taxon>
        <taxon>Actinomycetes</taxon>
        <taxon>Streptosporangiales</taxon>
        <taxon>Streptosporangiaceae</taxon>
        <taxon>Planomonospora</taxon>
    </lineage>
</organism>
<gene>
    <name evidence="5" type="ORF">ACFOWE_23920</name>
</gene>
<dbReference type="PRINTS" id="PR00455">
    <property type="entry name" value="HTHTETR"/>
</dbReference>
<dbReference type="EMBL" id="JBHSBM010000027">
    <property type="protein sequence ID" value="MFC4061359.1"/>
    <property type="molecule type" value="Genomic_DNA"/>
</dbReference>
<dbReference type="InterPro" id="IPR041642">
    <property type="entry name" value="KstR_C"/>
</dbReference>
<dbReference type="PROSITE" id="PS50977">
    <property type="entry name" value="HTH_TETR_2"/>
    <property type="match status" value="1"/>
</dbReference>
<dbReference type="Pfam" id="PF17925">
    <property type="entry name" value="TetR_C_20"/>
    <property type="match status" value="1"/>
</dbReference>
<protein>
    <submittedName>
        <fullName evidence="5">TetR family transcriptional regulator</fullName>
    </submittedName>
</protein>
<dbReference type="Proteomes" id="UP001595850">
    <property type="component" value="Unassembled WGS sequence"/>
</dbReference>
<keyword evidence="1 2" id="KW-0238">DNA-binding</keyword>